<comment type="similarity">
    <text evidence="1">Belongs to the aldo/keto reductase family.</text>
</comment>
<gene>
    <name evidence="7" type="ORF">DAPK24_022750</name>
</gene>
<feature type="active site" description="Proton donor" evidence="3">
    <location>
        <position position="50"/>
    </location>
</feature>
<evidence type="ECO:0000256" key="1">
    <source>
        <dbReference type="ARBA" id="ARBA00007905"/>
    </source>
</evidence>
<dbReference type="PANTHER" id="PTHR43827:SF13">
    <property type="entry name" value="ALDO_KETO REDUCTASE FAMILY PROTEIN"/>
    <property type="match status" value="1"/>
</dbReference>
<accession>A0AAV5R2M7</accession>
<dbReference type="EMBL" id="BTGB01000003">
    <property type="protein sequence ID" value="GMM45700.1"/>
    <property type="molecule type" value="Genomic_DNA"/>
</dbReference>
<keyword evidence="2" id="KW-0560">Oxidoreductase</keyword>
<dbReference type="SUPFAM" id="SSF51430">
    <property type="entry name" value="NAD(P)-linked oxidoreductase"/>
    <property type="match status" value="1"/>
</dbReference>
<protein>
    <recommendedName>
        <fullName evidence="6">NADP-dependent oxidoreductase domain-containing protein</fullName>
    </recommendedName>
</protein>
<dbReference type="PIRSF" id="PIRSF000097">
    <property type="entry name" value="AKR"/>
    <property type="match status" value="1"/>
</dbReference>
<dbReference type="Gene3D" id="3.20.20.100">
    <property type="entry name" value="NADP-dependent oxidoreductase domain"/>
    <property type="match status" value="1"/>
</dbReference>
<keyword evidence="8" id="KW-1185">Reference proteome</keyword>
<feature type="site" description="Lowers pKa of active site Tyr" evidence="5">
    <location>
        <position position="81"/>
    </location>
</feature>
<dbReference type="Proteomes" id="UP001378960">
    <property type="component" value="Unassembled WGS sequence"/>
</dbReference>
<dbReference type="PANTHER" id="PTHR43827">
    <property type="entry name" value="2,5-DIKETO-D-GLUCONIC ACID REDUCTASE"/>
    <property type="match status" value="1"/>
</dbReference>
<dbReference type="FunFam" id="3.20.20.100:FF:000015">
    <property type="entry name" value="Oxidoreductase, aldo/keto reductase family"/>
    <property type="match status" value="1"/>
</dbReference>
<dbReference type="InterPro" id="IPR020471">
    <property type="entry name" value="AKR"/>
</dbReference>
<comment type="caution">
    <text evidence="7">The sequence shown here is derived from an EMBL/GenBank/DDBJ whole genome shotgun (WGS) entry which is preliminary data.</text>
</comment>
<evidence type="ECO:0000256" key="3">
    <source>
        <dbReference type="PIRSR" id="PIRSR000097-1"/>
    </source>
</evidence>
<evidence type="ECO:0000313" key="7">
    <source>
        <dbReference type="EMBL" id="GMM45700.1"/>
    </source>
</evidence>
<name>A0AAV5R2M7_PICKL</name>
<proteinExistence type="inferred from homology"/>
<evidence type="ECO:0000259" key="6">
    <source>
        <dbReference type="Pfam" id="PF00248"/>
    </source>
</evidence>
<feature type="domain" description="NADP-dependent oxidoreductase" evidence="6">
    <location>
        <begin position="30"/>
        <end position="269"/>
    </location>
</feature>
<dbReference type="InterPro" id="IPR023210">
    <property type="entry name" value="NADP_OxRdtase_dom"/>
</dbReference>
<dbReference type="InterPro" id="IPR018170">
    <property type="entry name" value="Aldo/ket_reductase_CS"/>
</dbReference>
<dbReference type="CDD" id="cd19071">
    <property type="entry name" value="AKR_AKR1-5-like"/>
    <property type="match status" value="1"/>
</dbReference>
<evidence type="ECO:0000313" key="8">
    <source>
        <dbReference type="Proteomes" id="UP001378960"/>
    </source>
</evidence>
<evidence type="ECO:0000256" key="2">
    <source>
        <dbReference type="ARBA" id="ARBA00023002"/>
    </source>
</evidence>
<feature type="binding site" evidence="4">
    <location>
        <position position="115"/>
    </location>
    <ligand>
        <name>substrate</name>
    </ligand>
</feature>
<dbReference type="InterPro" id="IPR036812">
    <property type="entry name" value="NAD(P)_OxRdtase_dom_sf"/>
</dbReference>
<dbReference type="AlphaFoldDB" id="A0AAV5R2M7"/>
<evidence type="ECO:0000256" key="5">
    <source>
        <dbReference type="PIRSR" id="PIRSR000097-3"/>
    </source>
</evidence>
<dbReference type="Pfam" id="PF00248">
    <property type="entry name" value="Aldo_ket_red"/>
    <property type="match status" value="1"/>
</dbReference>
<dbReference type="PRINTS" id="PR00069">
    <property type="entry name" value="ALDKETRDTASE"/>
</dbReference>
<organism evidence="7 8">
    <name type="scientific">Pichia kluyveri</name>
    <name type="common">Yeast</name>
    <dbReference type="NCBI Taxonomy" id="36015"/>
    <lineage>
        <taxon>Eukaryota</taxon>
        <taxon>Fungi</taxon>
        <taxon>Dikarya</taxon>
        <taxon>Ascomycota</taxon>
        <taxon>Saccharomycotina</taxon>
        <taxon>Pichiomycetes</taxon>
        <taxon>Pichiales</taxon>
        <taxon>Pichiaceae</taxon>
        <taxon>Pichia</taxon>
    </lineage>
</organism>
<sequence length="288" mass="32857">MISEIIKLNSGHEIPAVGLGVYLTPPNVAENITIEALRAGYRHIDSAQYYRNEHEVCEGISKWIKEDPSKNKREDVFYTTKIFDDNHGYELTKKAINVSLERAKDIGYIDLILMHSPQSDYERRHGSWIALQEAVKSGLVKNIGVSNYGVKHLKELLSYSDLTIKPAVNQVEIHPWLARKDITEYCKENDIKIEAYSPLVKGLKMNDEHLISLSKKYNKTPAQILLNWSLSKGYIVLPKTVTPSRLFPNLEATSFQLSDEDIATLDTLDKYMTTGWDPTTYPLDDEKK</sequence>
<reference evidence="7 8" key="1">
    <citation type="journal article" date="2023" name="Elife">
        <title>Identification of key yeast species and microbe-microbe interactions impacting larval growth of Drosophila in the wild.</title>
        <authorList>
            <person name="Mure A."/>
            <person name="Sugiura Y."/>
            <person name="Maeda R."/>
            <person name="Honda K."/>
            <person name="Sakurai N."/>
            <person name="Takahashi Y."/>
            <person name="Watada M."/>
            <person name="Katoh T."/>
            <person name="Gotoh A."/>
            <person name="Gotoh Y."/>
            <person name="Taniguchi I."/>
            <person name="Nakamura K."/>
            <person name="Hayashi T."/>
            <person name="Katayama T."/>
            <person name="Uemura T."/>
            <person name="Hattori Y."/>
        </authorList>
    </citation>
    <scope>NUCLEOTIDE SEQUENCE [LARGE SCALE GENOMIC DNA]</scope>
    <source>
        <strain evidence="7 8">PK-24</strain>
    </source>
</reference>
<evidence type="ECO:0000256" key="4">
    <source>
        <dbReference type="PIRSR" id="PIRSR000097-2"/>
    </source>
</evidence>
<dbReference type="GO" id="GO:0016616">
    <property type="term" value="F:oxidoreductase activity, acting on the CH-OH group of donors, NAD or NADP as acceptor"/>
    <property type="evidence" value="ECO:0007669"/>
    <property type="project" value="UniProtKB-ARBA"/>
</dbReference>
<dbReference type="PROSITE" id="PS00062">
    <property type="entry name" value="ALDOKETO_REDUCTASE_2"/>
    <property type="match status" value="1"/>
</dbReference>